<accession>A0A0F8Z0H1</accession>
<protein>
    <submittedName>
        <fullName evidence="1">Uncharacterized protein</fullName>
    </submittedName>
</protein>
<comment type="caution">
    <text evidence="1">The sequence shown here is derived from an EMBL/GenBank/DDBJ whole genome shotgun (WGS) entry which is preliminary data.</text>
</comment>
<reference evidence="1" key="1">
    <citation type="journal article" date="2015" name="Nature">
        <title>Complex archaea that bridge the gap between prokaryotes and eukaryotes.</title>
        <authorList>
            <person name="Spang A."/>
            <person name="Saw J.H."/>
            <person name="Jorgensen S.L."/>
            <person name="Zaremba-Niedzwiedzka K."/>
            <person name="Martijn J."/>
            <person name="Lind A.E."/>
            <person name="van Eijk R."/>
            <person name="Schleper C."/>
            <person name="Guy L."/>
            <person name="Ettema T.J."/>
        </authorList>
    </citation>
    <scope>NUCLEOTIDE SEQUENCE</scope>
</reference>
<dbReference type="AlphaFoldDB" id="A0A0F8Z0H1"/>
<dbReference type="EMBL" id="LAZR01050485">
    <property type="protein sequence ID" value="KKK87247.1"/>
    <property type="molecule type" value="Genomic_DNA"/>
</dbReference>
<gene>
    <name evidence="1" type="ORF">LCGC14_2755170</name>
</gene>
<organism evidence="1">
    <name type="scientific">marine sediment metagenome</name>
    <dbReference type="NCBI Taxonomy" id="412755"/>
    <lineage>
        <taxon>unclassified sequences</taxon>
        <taxon>metagenomes</taxon>
        <taxon>ecological metagenomes</taxon>
    </lineage>
</organism>
<feature type="non-terminal residue" evidence="1">
    <location>
        <position position="1"/>
    </location>
</feature>
<name>A0A0F8Z0H1_9ZZZZ</name>
<sequence>GAGTNPGFALATETAYGFKGIIVARTVGNAHAMWEVKGLVQRTTTVTTLLFSTVVKLHDDTAGVSLAVAANDTNDTLEFTATGIAATVIRWSGNLLMAEVVH</sequence>
<evidence type="ECO:0000313" key="1">
    <source>
        <dbReference type="EMBL" id="KKK87247.1"/>
    </source>
</evidence>
<proteinExistence type="predicted"/>